<dbReference type="InterPro" id="IPR051082">
    <property type="entry name" value="Pentapeptide-BTB/POZ_domain"/>
</dbReference>
<dbReference type="SMART" id="SM00225">
    <property type="entry name" value="BTB"/>
    <property type="match status" value="1"/>
</dbReference>
<dbReference type="InterPro" id="IPR011333">
    <property type="entry name" value="SKP1/BTB/POZ_sf"/>
</dbReference>
<keyword evidence="2" id="KW-1185">Reference proteome</keyword>
<dbReference type="PROSITE" id="PS50097">
    <property type="entry name" value="BTB"/>
    <property type="match status" value="1"/>
</dbReference>
<dbReference type="GeneID" id="105849675"/>
<dbReference type="SUPFAM" id="SSF54695">
    <property type="entry name" value="POZ domain"/>
    <property type="match status" value="1"/>
</dbReference>
<dbReference type="InterPro" id="IPR003131">
    <property type="entry name" value="T1-type_BTB"/>
</dbReference>
<dbReference type="Pfam" id="PF02214">
    <property type="entry name" value="BTB_2"/>
    <property type="match status" value="1"/>
</dbReference>
<dbReference type="RefSeq" id="XP_065648101.1">
    <property type="nucleotide sequence ID" value="XM_065792029.1"/>
</dbReference>
<dbReference type="SUPFAM" id="SSF141571">
    <property type="entry name" value="Pentapeptide repeat-like"/>
    <property type="match status" value="1"/>
</dbReference>
<gene>
    <name evidence="3" type="primary">LOC105849675</name>
</gene>
<evidence type="ECO:0000313" key="2">
    <source>
        <dbReference type="Proteomes" id="UP001652625"/>
    </source>
</evidence>
<dbReference type="InterPro" id="IPR001646">
    <property type="entry name" value="5peptide_repeat"/>
</dbReference>
<protein>
    <submittedName>
        <fullName evidence="3">BTB/POZ domain-containing protein KCTD9 isoform X3</fullName>
    </submittedName>
</protein>
<dbReference type="Pfam" id="PF00805">
    <property type="entry name" value="Pentapeptide"/>
    <property type="match status" value="3"/>
</dbReference>
<accession>A0ABM4BGI1</accession>
<evidence type="ECO:0000313" key="3">
    <source>
        <dbReference type="RefSeq" id="XP_065648101.1"/>
    </source>
</evidence>
<dbReference type="Gene3D" id="2.160.20.80">
    <property type="entry name" value="E3 ubiquitin-protein ligase SopA"/>
    <property type="match status" value="1"/>
</dbReference>
<name>A0ABM4BGI1_HYDVU</name>
<sequence length="394" mass="43402">MDGYITVLRNGFSHTGLELKLPLLLSDLLKISTEHFGEKIQTFYKGDGCLLKSVELLRDGDILFAACYESFKGAEITKQNEFKDGRCKDASIQLHGWIKLNVGGRCFTTTRNTLTKYHGTMLERMFSNQEHWHSAIDSNGCYLIDRSPDFFEPILNYMRNGVLIINDGINPKGVLEEAKFFGIKPIIEELESSVVTEEKAQACVSRWEFMRLLMTTSSTDNLRCQGVNLSGADLSYLDLRSINFMYANLSGSNLRFASLGGCQLFLADLSGASLDDANLEGVQMKRANLEGASLKNCKFESQSNGRVIANLEGANLKGAVLEGSQMSQVNLRLAVLKEANMKSCVLRGAVLAGADLENCDLTGADLQDANLRGANVIGTIFLDIVAPLHMVHLM</sequence>
<dbReference type="Gene3D" id="3.30.710.10">
    <property type="entry name" value="Potassium Channel Kv1.1, Chain A"/>
    <property type="match status" value="1"/>
</dbReference>
<proteinExistence type="predicted"/>
<evidence type="ECO:0000259" key="1">
    <source>
        <dbReference type="PROSITE" id="PS50097"/>
    </source>
</evidence>
<dbReference type="PANTHER" id="PTHR14136:SF17">
    <property type="entry name" value="BTB_POZ DOMAIN-CONTAINING PROTEIN KCTD9"/>
    <property type="match status" value="1"/>
</dbReference>
<organism evidence="2 3">
    <name type="scientific">Hydra vulgaris</name>
    <name type="common">Hydra</name>
    <name type="synonym">Hydra attenuata</name>
    <dbReference type="NCBI Taxonomy" id="6087"/>
    <lineage>
        <taxon>Eukaryota</taxon>
        <taxon>Metazoa</taxon>
        <taxon>Cnidaria</taxon>
        <taxon>Hydrozoa</taxon>
        <taxon>Hydroidolina</taxon>
        <taxon>Anthoathecata</taxon>
        <taxon>Aplanulata</taxon>
        <taxon>Hydridae</taxon>
        <taxon>Hydra</taxon>
    </lineage>
</organism>
<dbReference type="Proteomes" id="UP001652625">
    <property type="component" value="Chromosome 03"/>
</dbReference>
<dbReference type="CDD" id="cd18368">
    <property type="entry name" value="BTB_POZ_KCTD9"/>
    <property type="match status" value="1"/>
</dbReference>
<dbReference type="PANTHER" id="PTHR14136">
    <property type="entry name" value="BTB_POZ DOMAIN-CONTAINING PROTEIN KCTD9"/>
    <property type="match status" value="1"/>
</dbReference>
<feature type="domain" description="BTB" evidence="1">
    <location>
        <begin position="88"/>
        <end position="167"/>
    </location>
</feature>
<dbReference type="InterPro" id="IPR000210">
    <property type="entry name" value="BTB/POZ_dom"/>
</dbReference>
<reference evidence="3" key="1">
    <citation type="submission" date="2025-08" db="UniProtKB">
        <authorList>
            <consortium name="RefSeq"/>
        </authorList>
    </citation>
    <scope>IDENTIFICATION</scope>
</reference>